<name>A0A150FTP4_GONPE</name>
<gene>
    <name evidence="4" type="ORF">GPECTOR_1055g331</name>
</gene>
<dbReference type="OrthoDB" id="10052328at2759"/>
<dbReference type="Proteomes" id="UP000075714">
    <property type="component" value="Unassembled WGS sequence"/>
</dbReference>
<dbReference type="AlphaFoldDB" id="A0A150FTP4"/>
<evidence type="ECO:0000259" key="3">
    <source>
        <dbReference type="Pfam" id="PF14214"/>
    </source>
</evidence>
<keyword evidence="2" id="KW-0450">Lipoyl</keyword>
<dbReference type="EMBL" id="LSYV01001050">
    <property type="protein sequence ID" value="KXZ40982.1"/>
    <property type="molecule type" value="Genomic_DNA"/>
</dbReference>
<protein>
    <recommendedName>
        <fullName evidence="3">Helitron helicase-like domain-containing protein</fullName>
    </recommendedName>
</protein>
<keyword evidence="5" id="KW-1185">Reference proteome</keyword>
<dbReference type="PANTHER" id="PTHR43416">
    <property type="entry name" value="DIHYDROLIPOYLLYSINE-RESIDUE SUCCINYLTRANSFERASE COMPONENT OF 2-OXOGLUTARATE DEHYDROGENASE COMPLEX, MITOCHONDRIAL-RELATED"/>
    <property type="match status" value="1"/>
</dbReference>
<feature type="domain" description="Helitron helicase-like" evidence="3">
    <location>
        <begin position="163"/>
        <end position="331"/>
    </location>
</feature>
<dbReference type="PANTHER" id="PTHR43416:SF5">
    <property type="entry name" value="DIHYDROLIPOYLLYSINE-RESIDUE SUCCINYLTRANSFERASE COMPONENT OF 2-OXOGLUTARATE DEHYDROGENASE COMPLEX, MITOCHONDRIAL"/>
    <property type="match status" value="1"/>
</dbReference>
<comment type="caution">
    <text evidence="4">The sequence shown here is derived from an EMBL/GenBank/DDBJ whole genome shotgun (WGS) entry which is preliminary data.</text>
</comment>
<evidence type="ECO:0000313" key="4">
    <source>
        <dbReference type="EMBL" id="KXZ40982.1"/>
    </source>
</evidence>
<accession>A0A150FTP4</accession>
<dbReference type="GO" id="GO:0005739">
    <property type="term" value="C:mitochondrion"/>
    <property type="evidence" value="ECO:0007669"/>
    <property type="project" value="TreeGrafter"/>
</dbReference>
<dbReference type="InterPro" id="IPR050537">
    <property type="entry name" value="2-oxoacid_dehydrogenase"/>
</dbReference>
<proteinExistence type="inferred from homology"/>
<dbReference type="Pfam" id="PF14214">
    <property type="entry name" value="Helitron_like_N"/>
    <property type="match status" value="1"/>
</dbReference>
<organism evidence="4 5">
    <name type="scientific">Gonium pectorale</name>
    <name type="common">Green alga</name>
    <dbReference type="NCBI Taxonomy" id="33097"/>
    <lineage>
        <taxon>Eukaryota</taxon>
        <taxon>Viridiplantae</taxon>
        <taxon>Chlorophyta</taxon>
        <taxon>core chlorophytes</taxon>
        <taxon>Chlorophyceae</taxon>
        <taxon>CS clade</taxon>
        <taxon>Chlamydomonadales</taxon>
        <taxon>Volvocaceae</taxon>
        <taxon>Gonium</taxon>
    </lineage>
</organism>
<evidence type="ECO:0000256" key="1">
    <source>
        <dbReference type="ARBA" id="ARBA00007317"/>
    </source>
</evidence>
<dbReference type="InterPro" id="IPR025476">
    <property type="entry name" value="Helitron_helicase-like"/>
</dbReference>
<dbReference type="GO" id="GO:0006099">
    <property type="term" value="P:tricarboxylic acid cycle"/>
    <property type="evidence" value="ECO:0007669"/>
    <property type="project" value="TreeGrafter"/>
</dbReference>
<sequence>MEAGPAVAPSGPMYGVDDVDLITTATQPTQLATVFREAAGNPTAIVKLLQGWPLVTSTASRPESDYDPLWPLFVHVGRFPNGTGARPLGMSFLAWIRLQLQRWYPPLADGAEDESAHAPHFILDMFDAWQRHEVHRSAAVRLKLYPHLIKQLGLMDVGMLLQTSDLLAAGLSRAELAGRLQNAPPAVANLVQAARITAARVVGTPASYASLRSRAYGLWTVFGSPTASFTLNPASVNSEAAFNLMSRPYSFDVKGEPIGRPGASERWHLVAAHPLSCAESFAAFISAFCDVFFGWPDGAKRQQNPNCLFGRVDAFFIKFEMNQRGELHAHGCVWQPGMQPARLEHILSAEGANGAAQRGRLLDPPAN</sequence>
<dbReference type="GO" id="GO:0004149">
    <property type="term" value="F:dihydrolipoyllysine-residue succinyltransferase activity"/>
    <property type="evidence" value="ECO:0007669"/>
    <property type="project" value="TreeGrafter"/>
</dbReference>
<reference evidence="5" key="1">
    <citation type="journal article" date="2016" name="Nat. Commun.">
        <title>The Gonium pectorale genome demonstrates co-option of cell cycle regulation during the evolution of multicellularity.</title>
        <authorList>
            <person name="Hanschen E.R."/>
            <person name="Marriage T.N."/>
            <person name="Ferris P.J."/>
            <person name="Hamaji T."/>
            <person name="Toyoda A."/>
            <person name="Fujiyama A."/>
            <person name="Neme R."/>
            <person name="Noguchi H."/>
            <person name="Minakuchi Y."/>
            <person name="Suzuki M."/>
            <person name="Kawai-Toyooka H."/>
            <person name="Smith D.R."/>
            <person name="Sparks H."/>
            <person name="Anderson J."/>
            <person name="Bakaric R."/>
            <person name="Luria V."/>
            <person name="Karger A."/>
            <person name="Kirschner M.W."/>
            <person name="Durand P.M."/>
            <person name="Michod R.E."/>
            <person name="Nozaki H."/>
            <person name="Olson B.J."/>
        </authorList>
    </citation>
    <scope>NUCLEOTIDE SEQUENCE [LARGE SCALE GENOMIC DNA]</scope>
    <source>
        <strain evidence="5">NIES-2863</strain>
    </source>
</reference>
<evidence type="ECO:0000256" key="2">
    <source>
        <dbReference type="ARBA" id="ARBA00022823"/>
    </source>
</evidence>
<evidence type="ECO:0000313" key="5">
    <source>
        <dbReference type="Proteomes" id="UP000075714"/>
    </source>
</evidence>
<comment type="similarity">
    <text evidence="1">Belongs to the 2-oxoacid dehydrogenase family.</text>
</comment>